<name>A0AAC9LCZ3_9PSEU</name>
<dbReference type="AlphaFoldDB" id="A0AAC9LCZ3"/>
<keyword evidence="2" id="KW-1185">Reference proteome</keyword>
<dbReference type="EMBL" id="CP016076">
    <property type="protein sequence ID" value="APU14039.1"/>
    <property type="molecule type" value="Genomic_DNA"/>
</dbReference>
<reference evidence="2" key="1">
    <citation type="submission" date="2016-06" db="EMBL/GenBank/DDBJ databases">
        <title>Complete genome sequence of Actinoalloteichus fjordicus DSM 46855 (=ADI127-17), type strain of the new species Actinoalloteichus fjordicus.</title>
        <authorList>
            <person name="Ruckert C."/>
            <person name="Nouioui I."/>
            <person name="Willmese J."/>
            <person name="van Wezel G."/>
            <person name="Klenk H.-P."/>
            <person name="Kalinowski J."/>
            <person name="Zotchev S.B."/>
        </authorList>
    </citation>
    <scope>NUCLEOTIDE SEQUENCE [LARGE SCALE GENOMIC DNA]</scope>
    <source>
        <strain evidence="2">ADI127-7</strain>
    </source>
</reference>
<dbReference type="Proteomes" id="UP000185511">
    <property type="component" value="Chromosome"/>
</dbReference>
<organism evidence="1 2">
    <name type="scientific">Actinoalloteichus fjordicus</name>
    <dbReference type="NCBI Taxonomy" id="1612552"/>
    <lineage>
        <taxon>Bacteria</taxon>
        <taxon>Bacillati</taxon>
        <taxon>Actinomycetota</taxon>
        <taxon>Actinomycetes</taxon>
        <taxon>Pseudonocardiales</taxon>
        <taxon>Pseudonocardiaceae</taxon>
        <taxon>Actinoalloteichus</taxon>
    </lineage>
</organism>
<gene>
    <name evidence="1" type="ORF">UA74_09880</name>
</gene>
<evidence type="ECO:0000313" key="2">
    <source>
        <dbReference type="Proteomes" id="UP000185511"/>
    </source>
</evidence>
<protein>
    <submittedName>
        <fullName evidence="1">Uncharacterized protein</fullName>
    </submittedName>
</protein>
<accession>A0AAC9LCZ3</accession>
<evidence type="ECO:0000313" key="1">
    <source>
        <dbReference type="EMBL" id="APU14039.1"/>
    </source>
</evidence>
<proteinExistence type="predicted"/>
<dbReference type="KEGG" id="acad:UA74_09880"/>
<sequence length="59" mass="6273">MIDVVARFHRANALLTQARGPTIQADAAIADGAGVFTADAHGPTQPEVHRINQQAARVR</sequence>
<dbReference type="RefSeq" id="WP_075739989.1">
    <property type="nucleotide sequence ID" value="NZ_CP016076.1"/>
</dbReference>